<comment type="caution">
    <text evidence="1">The sequence shown here is derived from an EMBL/GenBank/DDBJ whole genome shotgun (WGS) entry which is preliminary data.</text>
</comment>
<dbReference type="AlphaFoldDB" id="A0AAE3QYP1"/>
<gene>
    <name evidence="1" type="ORF">QNI16_35685</name>
</gene>
<dbReference type="EMBL" id="JASJOS010000024">
    <property type="protein sequence ID" value="MDJ1485878.1"/>
    <property type="molecule type" value="Genomic_DNA"/>
</dbReference>
<accession>A0AAE3QYP1</accession>
<evidence type="ECO:0000313" key="1">
    <source>
        <dbReference type="EMBL" id="MDJ1485878.1"/>
    </source>
</evidence>
<sequence length="139" mass="15805">MAYSRDLILRVLEQIRDMLARVVGLVEEGRIEQALAQSNAIAQKVTGKGLDELLELDLQAIAQLIVEGSEKDQLKQLEYLSDMLFVYASRITSDPIKKDKALTLSASLLEYIVDKQSTVLDMTLSFKMNKIKRYREQNL</sequence>
<organism evidence="1 2">
    <name type="scientific">Xanthocytophaga flava</name>
    <dbReference type="NCBI Taxonomy" id="3048013"/>
    <lineage>
        <taxon>Bacteria</taxon>
        <taxon>Pseudomonadati</taxon>
        <taxon>Bacteroidota</taxon>
        <taxon>Cytophagia</taxon>
        <taxon>Cytophagales</taxon>
        <taxon>Rhodocytophagaceae</taxon>
        <taxon>Xanthocytophaga</taxon>
    </lineage>
</organism>
<dbReference type="Proteomes" id="UP001241110">
    <property type="component" value="Unassembled WGS sequence"/>
</dbReference>
<reference evidence="1" key="1">
    <citation type="submission" date="2023-05" db="EMBL/GenBank/DDBJ databases">
        <authorList>
            <person name="Zhang X."/>
        </authorList>
    </citation>
    <scope>NUCLEOTIDE SEQUENCE</scope>
    <source>
        <strain evidence="1">YF14B1</strain>
    </source>
</reference>
<name>A0AAE3QYP1_9BACT</name>
<proteinExistence type="predicted"/>
<evidence type="ECO:0000313" key="2">
    <source>
        <dbReference type="Proteomes" id="UP001241110"/>
    </source>
</evidence>
<protein>
    <submittedName>
        <fullName evidence="1">Uncharacterized protein</fullName>
    </submittedName>
</protein>
<dbReference type="RefSeq" id="WP_313989018.1">
    <property type="nucleotide sequence ID" value="NZ_JASJOS010000024.1"/>
</dbReference>